<evidence type="ECO:0000313" key="2">
    <source>
        <dbReference type="EMBL" id="KXA98322.1"/>
    </source>
</evidence>
<keyword evidence="3" id="KW-1185">Reference proteome</keyword>
<comment type="caution">
    <text evidence="2">The sequence shown here is derived from an EMBL/GenBank/DDBJ whole genome shotgun (WGS) entry which is preliminary data.</text>
</comment>
<protein>
    <submittedName>
        <fullName evidence="2">Uncharacterized protein</fullName>
    </submittedName>
</protein>
<gene>
    <name evidence="2" type="ORF">AKJ40_04835</name>
</gene>
<name>A0A133UVU9_9EURY</name>
<feature type="region of interest" description="Disordered" evidence="1">
    <location>
        <begin position="21"/>
        <end position="59"/>
    </location>
</feature>
<accession>A0A133UVU9</accession>
<dbReference type="EMBL" id="LHXU01000115">
    <property type="protein sequence ID" value="KXA98322.1"/>
    <property type="molecule type" value="Genomic_DNA"/>
</dbReference>
<proteinExistence type="predicted"/>
<reference evidence="2 3" key="1">
    <citation type="journal article" date="2016" name="Sci. Rep.">
        <title>Metabolic traits of an uncultured archaeal lineage -MSBL1- from brine pools of the Red Sea.</title>
        <authorList>
            <person name="Mwirichia R."/>
            <person name="Alam I."/>
            <person name="Rashid M."/>
            <person name="Vinu M."/>
            <person name="Ba-Alawi W."/>
            <person name="Anthony Kamau A."/>
            <person name="Kamanda Ngugi D."/>
            <person name="Goker M."/>
            <person name="Klenk H.P."/>
            <person name="Bajic V."/>
            <person name="Stingl U."/>
        </authorList>
    </citation>
    <scope>NUCLEOTIDE SEQUENCE [LARGE SCALE GENOMIC DNA]</scope>
    <source>
        <strain evidence="2">SCGC-AAA259M10</strain>
    </source>
</reference>
<evidence type="ECO:0000256" key="1">
    <source>
        <dbReference type="SAM" id="MobiDB-lite"/>
    </source>
</evidence>
<dbReference type="Proteomes" id="UP000070341">
    <property type="component" value="Unassembled WGS sequence"/>
</dbReference>
<dbReference type="AlphaFoldDB" id="A0A133UVU9"/>
<organism evidence="2 3">
    <name type="scientific">candidate division MSBL1 archaeon SCGC-AAA259M10</name>
    <dbReference type="NCBI Taxonomy" id="1698270"/>
    <lineage>
        <taxon>Archaea</taxon>
        <taxon>Methanobacteriati</taxon>
        <taxon>Methanobacteriota</taxon>
        <taxon>candidate division MSBL1</taxon>
    </lineage>
</organism>
<sequence>MFRFSINQDWEAVLAPEDYEGSRDLIKKGKGSRRSPNPPLRKKCLCENSKKKSGSRTSG</sequence>
<evidence type="ECO:0000313" key="3">
    <source>
        <dbReference type="Proteomes" id="UP000070341"/>
    </source>
</evidence>